<evidence type="ECO:0000313" key="3">
    <source>
        <dbReference type="Proteomes" id="UP000295705"/>
    </source>
</evidence>
<keyword evidence="2" id="KW-0378">Hydrolase</keyword>
<evidence type="ECO:0000259" key="1">
    <source>
        <dbReference type="Pfam" id="PF12680"/>
    </source>
</evidence>
<dbReference type="Gene3D" id="3.10.450.50">
    <property type="match status" value="1"/>
</dbReference>
<dbReference type="RefSeq" id="WP_133828773.1">
    <property type="nucleotide sequence ID" value="NZ_BAABHR010000064.1"/>
</dbReference>
<dbReference type="AlphaFoldDB" id="A0A4R6UZR6"/>
<organism evidence="2 3">
    <name type="scientific">Actinomycetospora succinea</name>
    <dbReference type="NCBI Taxonomy" id="663603"/>
    <lineage>
        <taxon>Bacteria</taxon>
        <taxon>Bacillati</taxon>
        <taxon>Actinomycetota</taxon>
        <taxon>Actinomycetes</taxon>
        <taxon>Pseudonocardiales</taxon>
        <taxon>Pseudonocardiaceae</taxon>
        <taxon>Actinomycetospora</taxon>
    </lineage>
</organism>
<dbReference type="Proteomes" id="UP000295705">
    <property type="component" value="Unassembled WGS sequence"/>
</dbReference>
<gene>
    <name evidence="2" type="ORF">EV188_108177</name>
</gene>
<dbReference type="GO" id="GO:0016787">
    <property type="term" value="F:hydrolase activity"/>
    <property type="evidence" value="ECO:0007669"/>
    <property type="project" value="UniProtKB-KW"/>
</dbReference>
<dbReference type="SUPFAM" id="SSF54427">
    <property type="entry name" value="NTF2-like"/>
    <property type="match status" value="1"/>
</dbReference>
<dbReference type="OrthoDB" id="9781757at2"/>
<accession>A0A4R6UZR6</accession>
<feature type="domain" description="SnoaL-like" evidence="1">
    <location>
        <begin position="7"/>
        <end position="100"/>
    </location>
</feature>
<dbReference type="Pfam" id="PF12680">
    <property type="entry name" value="SnoaL_2"/>
    <property type="match status" value="1"/>
</dbReference>
<name>A0A4R6UZR6_9PSEU</name>
<proteinExistence type="predicted"/>
<dbReference type="InterPro" id="IPR032710">
    <property type="entry name" value="NTF2-like_dom_sf"/>
</dbReference>
<evidence type="ECO:0000313" key="2">
    <source>
        <dbReference type="EMBL" id="TDQ51816.1"/>
    </source>
</evidence>
<dbReference type="InterPro" id="IPR037401">
    <property type="entry name" value="SnoaL-like"/>
</dbReference>
<dbReference type="EMBL" id="SNYO01000008">
    <property type="protein sequence ID" value="TDQ51816.1"/>
    <property type="molecule type" value="Genomic_DNA"/>
</dbReference>
<keyword evidence="3" id="KW-1185">Reference proteome</keyword>
<protein>
    <submittedName>
        <fullName evidence="2">Limonene-1,2-epoxide hydrolase</fullName>
    </submittedName>
</protein>
<comment type="caution">
    <text evidence="2">The sequence shown here is derived from an EMBL/GenBank/DDBJ whole genome shotgun (WGS) entry which is preliminary data.</text>
</comment>
<sequence length="128" mass="13910">MTMPPVVGRFLAAVEARDADAAGACFAEDATWANVPHPPVVGPAGVRGMLAPILARSAWVRWDIVTAAHTPERSWLERVDRFGIDGTEYAVACHGVVEVDPDRDLITAFRDYVDLGEWRARLGAVLTL</sequence>
<reference evidence="2 3" key="1">
    <citation type="submission" date="2019-03" db="EMBL/GenBank/DDBJ databases">
        <title>Genomic Encyclopedia of Type Strains, Phase IV (KMG-IV): sequencing the most valuable type-strain genomes for metagenomic binning, comparative biology and taxonomic classification.</title>
        <authorList>
            <person name="Goeker M."/>
        </authorList>
    </citation>
    <scope>NUCLEOTIDE SEQUENCE [LARGE SCALE GENOMIC DNA]</scope>
    <source>
        <strain evidence="2 3">DSM 45775</strain>
    </source>
</reference>